<dbReference type="SUPFAM" id="SSF54197">
    <property type="entry name" value="HIT-like"/>
    <property type="match status" value="1"/>
</dbReference>
<dbReference type="EnsemblPlants" id="KQK17053">
    <property type="protein sequence ID" value="KQK17053"/>
    <property type="gene ID" value="BRADI_1g32219v3"/>
</dbReference>
<dbReference type="GO" id="GO:0009150">
    <property type="term" value="P:purine ribonucleotide metabolic process"/>
    <property type="evidence" value="ECO:0000318"/>
    <property type="project" value="GO_Central"/>
</dbReference>
<evidence type="ECO:0000259" key="5">
    <source>
        <dbReference type="PROSITE" id="PS51084"/>
    </source>
</evidence>
<dbReference type="AlphaFoldDB" id="A0A0Q3H3A5"/>
<feature type="region of interest" description="Disordered" evidence="4">
    <location>
        <begin position="1"/>
        <end position="21"/>
    </location>
</feature>
<dbReference type="Gramene" id="KQK17053">
    <property type="protein sequence ID" value="KQK17053"/>
    <property type="gene ID" value="BRADI_1g32219v3"/>
</dbReference>
<accession>A0A0Q3H3A5</accession>
<reference evidence="6" key="2">
    <citation type="submission" date="2017-06" db="EMBL/GenBank/DDBJ databases">
        <title>WGS assembly of Brachypodium distachyon.</title>
        <authorList>
            <consortium name="The International Brachypodium Initiative"/>
            <person name="Lucas S."/>
            <person name="Harmon-Smith M."/>
            <person name="Lail K."/>
            <person name="Tice H."/>
            <person name="Grimwood J."/>
            <person name="Bruce D."/>
            <person name="Barry K."/>
            <person name="Shu S."/>
            <person name="Lindquist E."/>
            <person name="Wang M."/>
            <person name="Pitluck S."/>
            <person name="Vogel J.P."/>
            <person name="Garvin D.F."/>
            <person name="Mockler T.C."/>
            <person name="Schmutz J."/>
            <person name="Rokhsar D."/>
            <person name="Bevan M.W."/>
        </authorList>
    </citation>
    <scope>NUCLEOTIDE SEQUENCE</scope>
    <source>
        <strain evidence="6">Bd21</strain>
    </source>
</reference>
<evidence type="ECO:0000313" key="7">
    <source>
        <dbReference type="EnsemblPlants" id="KQK17053"/>
    </source>
</evidence>
<dbReference type="InterPro" id="IPR011146">
    <property type="entry name" value="HIT-like"/>
</dbReference>
<evidence type="ECO:0000256" key="4">
    <source>
        <dbReference type="SAM" id="MobiDB-lite"/>
    </source>
</evidence>
<dbReference type="PRINTS" id="PR00332">
    <property type="entry name" value="HISTRIAD"/>
</dbReference>
<feature type="active site" description="Tele-AMP-histidine intermediate" evidence="1">
    <location>
        <position position="267"/>
    </location>
</feature>
<evidence type="ECO:0000313" key="8">
    <source>
        <dbReference type="Proteomes" id="UP000008810"/>
    </source>
</evidence>
<dbReference type="PROSITE" id="PS00892">
    <property type="entry name" value="HIT_1"/>
    <property type="match status" value="1"/>
</dbReference>
<dbReference type="InterPro" id="IPR001310">
    <property type="entry name" value="Histidine_triad_HIT"/>
</dbReference>
<dbReference type="FunFam" id="3.30.428.10:FF:000005">
    <property type="entry name" value="Histidine triad nucleotide-binding protein 1"/>
    <property type="match status" value="1"/>
</dbReference>
<dbReference type="GO" id="GO:0006790">
    <property type="term" value="P:sulfur compound metabolic process"/>
    <property type="evidence" value="ECO:0000318"/>
    <property type="project" value="GO_Central"/>
</dbReference>
<dbReference type="Gene3D" id="3.30.428.10">
    <property type="entry name" value="HIT-like"/>
    <property type="match status" value="1"/>
</dbReference>
<evidence type="ECO:0000313" key="6">
    <source>
        <dbReference type="EMBL" id="KQK17053.2"/>
    </source>
</evidence>
<dbReference type="InterPro" id="IPR019808">
    <property type="entry name" value="Histidine_triad_CS"/>
</dbReference>
<gene>
    <name evidence="6" type="ORF">BRADI_1g32219v3</name>
</gene>
<feature type="domain" description="HIT" evidence="5">
    <location>
        <begin position="171"/>
        <end position="281"/>
    </location>
</feature>
<proteinExistence type="predicted"/>
<sequence>MWPQSGCTRRRSSAANSQRQTAQSNGLPFLFFFLARWLLRNSRDEQHRMRDPGPAPDAAAPSSRPGENSIPQRPQPPLPAFSPMASAATLAAATSSLLRRSSPLLLRRPHGLRISRDVAPRRIGGSKKQETRTRNLELPVPRSVRHIASSTNEESAARAAAETADTGGPTIFDKIIAKQIPSNIVYEDEKVLAFRDINPQAPVHVLVIPKLRDGLTGLDKAEPRHAEILGQLLYAAKVVAEKEGVADGFRVVINNGEEGCQSVYHLHVHVLGGRQMKWPPG</sequence>
<organism evidence="6">
    <name type="scientific">Brachypodium distachyon</name>
    <name type="common">Purple false brome</name>
    <name type="synonym">Trachynia distachya</name>
    <dbReference type="NCBI Taxonomy" id="15368"/>
    <lineage>
        <taxon>Eukaryota</taxon>
        <taxon>Viridiplantae</taxon>
        <taxon>Streptophyta</taxon>
        <taxon>Embryophyta</taxon>
        <taxon>Tracheophyta</taxon>
        <taxon>Spermatophyta</taxon>
        <taxon>Magnoliopsida</taxon>
        <taxon>Liliopsida</taxon>
        <taxon>Poales</taxon>
        <taxon>Poaceae</taxon>
        <taxon>BOP clade</taxon>
        <taxon>Pooideae</taxon>
        <taxon>Stipodae</taxon>
        <taxon>Brachypodieae</taxon>
        <taxon>Brachypodium</taxon>
    </lineage>
</organism>
<feature type="compositionally biased region" description="Low complexity" evidence="4">
    <location>
        <begin position="56"/>
        <end position="66"/>
    </location>
</feature>
<dbReference type="InParanoid" id="A0A0Q3H3A5"/>
<dbReference type="ExpressionAtlas" id="A0A0Q3H3A5">
    <property type="expression patterns" value="baseline and differential"/>
</dbReference>
<dbReference type="OrthoDB" id="672793at2759"/>
<dbReference type="CDD" id="cd01276">
    <property type="entry name" value="PKCI_related"/>
    <property type="match status" value="1"/>
</dbReference>
<feature type="region of interest" description="Disordered" evidence="4">
    <location>
        <begin position="45"/>
        <end position="82"/>
    </location>
</feature>
<dbReference type="GO" id="GO:0005737">
    <property type="term" value="C:cytoplasm"/>
    <property type="evidence" value="ECO:0000318"/>
    <property type="project" value="GO_Central"/>
</dbReference>
<feature type="short sequence motif" description="Histidine triad motif" evidence="2 3">
    <location>
        <begin position="265"/>
        <end position="269"/>
    </location>
</feature>
<dbReference type="STRING" id="15368.A0A0Q3H3A5"/>
<dbReference type="Pfam" id="PF01230">
    <property type="entry name" value="HIT"/>
    <property type="match status" value="1"/>
</dbReference>
<dbReference type="GO" id="GO:0047627">
    <property type="term" value="F:adenylylsulfatase activity"/>
    <property type="evidence" value="ECO:0000318"/>
    <property type="project" value="GO_Central"/>
</dbReference>
<evidence type="ECO:0000256" key="2">
    <source>
        <dbReference type="PIRSR" id="PIRSR601310-3"/>
    </source>
</evidence>
<dbReference type="Proteomes" id="UP000008810">
    <property type="component" value="Chromosome 1"/>
</dbReference>
<dbReference type="PROSITE" id="PS51084">
    <property type="entry name" value="HIT_2"/>
    <property type="match status" value="1"/>
</dbReference>
<evidence type="ECO:0000256" key="1">
    <source>
        <dbReference type="PIRSR" id="PIRSR601310-1"/>
    </source>
</evidence>
<keyword evidence="8" id="KW-1185">Reference proteome</keyword>
<evidence type="ECO:0000256" key="3">
    <source>
        <dbReference type="PROSITE-ProRule" id="PRU00464"/>
    </source>
</evidence>
<reference evidence="6 7" key="1">
    <citation type="journal article" date="2010" name="Nature">
        <title>Genome sequencing and analysis of the model grass Brachypodium distachyon.</title>
        <authorList>
            <consortium name="International Brachypodium Initiative"/>
        </authorList>
    </citation>
    <scope>NUCLEOTIDE SEQUENCE [LARGE SCALE GENOMIC DNA]</scope>
    <source>
        <strain evidence="6 7">Bd21</strain>
    </source>
</reference>
<dbReference type="InterPro" id="IPR036265">
    <property type="entry name" value="HIT-like_sf"/>
</dbReference>
<reference evidence="7" key="3">
    <citation type="submission" date="2018-08" db="UniProtKB">
        <authorList>
            <consortium name="EnsemblPlants"/>
        </authorList>
    </citation>
    <scope>IDENTIFICATION</scope>
    <source>
        <strain evidence="7">cv. Bd21</strain>
    </source>
</reference>
<name>A0A0Q3H3A5_BRADI</name>
<dbReference type="PANTHER" id="PTHR23089">
    <property type="entry name" value="HISTIDINE TRIAD HIT PROTEIN"/>
    <property type="match status" value="1"/>
</dbReference>
<dbReference type="EMBL" id="CM000880">
    <property type="protein sequence ID" value="KQK17053.2"/>
    <property type="molecule type" value="Genomic_DNA"/>
</dbReference>
<protein>
    <recommendedName>
        <fullName evidence="5">HIT domain-containing protein</fullName>
    </recommendedName>
</protein>